<dbReference type="InterPro" id="IPR011146">
    <property type="entry name" value="HIT-like"/>
</dbReference>
<dbReference type="Gene3D" id="3.30.428.10">
    <property type="entry name" value="HIT-like"/>
    <property type="match status" value="1"/>
</dbReference>
<dbReference type="EMBL" id="CP001830">
    <property type="protein sequence ID" value="AEH80932.1"/>
    <property type="molecule type" value="Genomic_DNA"/>
</dbReference>
<dbReference type="InterPro" id="IPR036265">
    <property type="entry name" value="HIT-like_sf"/>
</dbReference>
<organism evidence="3 4">
    <name type="scientific">Sinorhizobium meliloti (strain SM11)</name>
    <dbReference type="NCBI Taxonomy" id="707241"/>
    <lineage>
        <taxon>Bacteria</taxon>
        <taxon>Pseudomonadati</taxon>
        <taxon>Pseudomonadota</taxon>
        <taxon>Alphaproteobacteria</taxon>
        <taxon>Hyphomicrobiales</taxon>
        <taxon>Rhizobiaceae</taxon>
        <taxon>Sinorhizobium/Ensifer group</taxon>
        <taxon>Sinorhizobium</taxon>
    </lineage>
</organism>
<evidence type="ECO:0000256" key="1">
    <source>
        <dbReference type="PROSITE-ProRule" id="PRU00464"/>
    </source>
</evidence>
<dbReference type="PROSITE" id="PS51084">
    <property type="entry name" value="HIT_2"/>
    <property type="match status" value="1"/>
</dbReference>
<protein>
    <submittedName>
        <fullName evidence="3">Histidine triad (HIT) protein</fullName>
    </submittedName>
</protein>
<evidence type="ECO:0000313" key="3">
    <source>
        <dbReference type="EMBL" id="AEH80932.1"/>
    </source>
</evidence>
<name>F7X4F5_SINMM</name>
<dbReference type="Pfam" id="PF01230">
    <property type="entry name" value="HIT"/>
    <property type="match status" value="1"/>
</dbReference>
<dbReference type="AlphaFoldDB" id="F7X4F5"/>
<dbReference type="HOGENOM" id="CLU_1151113_0_0_5"/>
<dbReference type="GO" id="GO:0003824">
    <property type="term" value="F:catalytic activity"/>
    <property type="evidence" value="ECO:0007669"/>
    <property type="project" value="InterPro"/>
</dbReference>
<reference evidence="3 4" key="1">
    <citation type="journal article" date="2011" name="J. Biotechnol.">
        <title>The complete genome sequence of the dominant Sinorhizobium meliloti field isolate SM11 extends the S. meliloti pan-genome.</title>
        <authorList>
            <person name="Schneiker-Bekel S."/>
            <person name="Wibberg D."/>
            <person name="Bekel T."/>
            <person name="Blom J."/>
            <person name="Linke B."/>
            <person name="Neuweger H."/>
            <person name="Stiens M."/>
            <person name="Vorholter F.J."/>
            <person name="Weidner S."/>
            <person name="Goesmann A."/>
            <person name="Puhler A."/>
            <person name="Schluter A."/>
        </authorList>
    </citation>
    <scope>NUCLEOTIDE SEQUENCE [LARGE SCALE GENOMIC DNA]</scope>
    <source>
        <strain evidence="3 4">SM11</strain>
    </source>
</reference>
<evidence type="ECO:0000259" key="2">
    <source>
        <dbReference type="PROSITE" id="PS51084"/>
    </source>
</evidence>
<evidence type="ECO:0000313" key="4">
    <source>
        <dbReference type="Proteomes" id="UP000009045"/>
    </source>
</evidence>
<sequence length="241" mass="26939">MGASSLIDPAAVRTLAPTGTKKVVPRQGRRRWCPDRTEKVGGWHDDPCRGSLGLLPSGPDPVGEWLVHHQPPGFHIGNIRSKCKPSLQKTGIDMQNKANPFDAEENFLTTFTLDERLERDGIPIGTLGLCQMRLMNDRRWPWLILVPQRADIKEVFELTPLDQAMLTFETNLVAAGLKKATGAEKINIGALGNIVRQLHVHVIARREGDPNWPGPVWGFGKAEPWPEEEHRTFAARIMENL</sequence>
<dbReference type="SUPFAM" id="SSF54197">
    <property type="entry name" value="HIT-like"/>
    <property type="match status" value="1"/>
</dbReference>
<dbReference type="KEGG" id="smx:SM11_chr3703"/>
<proteinExistence type="predicted"/>
<dbReference type="Proteomes" id="UP000009045">
    <property type="component" value="Chromosome"/>
</dbReference>
<gene>
    <name evidence="3" type="ordered locus">SM11_chr3703</name>
</gene>
<dbReference type="PATRIC" id="fig|707241.3.peg.3866"/>
<accession>F7X4F5</accession>
<comment type="caution">
    <text evidence="1">Lacks conserved residue(s) required for the propagation of feature annotation.</text>
</comment>
<dbReference type="SMR" id="F7X4F5"/>
<feature type="domain" description="HIT" evidence="2">
    <location>
        <begin position="143"/>
        <end position="212"/>
    </location>
</feature>